<dbReference type="AlphaFoldDB" id="U7D2J3"/>
<accession>U7D2J3</accession>
<keyword evidence="3" id="KW-1185">Reference proteome</keyword>
<proteinExistence type="predicted"/>
<gene>
    <name evidence="2" type="ORF">CALK_2439</name>
</gene>
<organism evidence="2 3">
    <name type="scientific">Chitinivibrio alkaliphilus ACht1</name>
    <dbReference type="NCBI Taxonomy" id="1313304"/>
    <lineage>
        <taxon>Bacteria</taxon>
        <taxon>Pseudomonadati</taxon>
        <taxon>Fibrobacterota</taxon>
        <taxon>Chitinivibrionia</taxon>
        <taxon>Chitinivibrionales</taxon>
        <taxon>Chitinivibrionaceae</taxon>
        <taxon>Chitinivibrio</taxon>
    </lineage>
</organism>
<dbReference type="EMBL" id="ASJR01000037">
    <property type="protein sequence ID" value="ERP30724.1"/>
    <property type="molecule type" value="Genomic_DNA"/>
</dbReference>
<evidence type="ECO:0000256" key="1">
    <source>
        <dbReference type="SAM" id="Phobius"/>
    </source>
</evidence>
<dbReference type="STRING" id="1313304.CALK_2439"/>
<evidence type="ECO:0000313" key="3">
    <source>
        <dbReference type="Proteomes" id="UP000017148"/>
    </source>
</evidence>
<comment type="caution">
    <text evidence="2">The sequence shown here is derived from an EMBL/GenBank/DDBJ whole genome shotgun (WGS) entry which is preliminary data.</text>
</comment>
<sequence>MLFTKGKTTILWKILLPMGSLLLLLALCTISGVSILVSNIINSAVDQQESMVFEYLDSEAVERQKTLNHIFTSGQRKSYEIAAAFAEHETVEQAMPMPRAVIWTIPNAPTGFKPGPCSRSISIPL</sequence>
<dbReference type="RefSeq" id="WP_022637781.1">
    <property type="nucleotide sequence ID" value="NZ_ASJR01000037.1"/>
</dbReference>
<feature type="transmembrane region" description="Helical" evidence="1">
    <location>
        <begin position="21"/>
        <end position="41"/>
    </location>
</feature>
<name>U7D2J3_9BACT</name>
<evidence type="ECO:0000313" key="2">
    <source>
        <dbReference type="EMBL" id="ERP30724.1"/>
    </source>
</evidence>
<protein>
    <submittedName>
        <fullName evidence="2">Uncharacterized protein</fullName>
    </submittedName>
</protein>
<keyword evidence="1" id="KW-0812">Transmembrane</keyword>
<dbReference type="Proteomes" id="UP000017148">
    <property type="component" value="Unassembled WGS sequence"/>
</dbReference>
<keyword evidence="1" id="KW-0472">Membrane</keyword>
<reference evidence="2 3" key="1">
    <citation type="journal article" date="2013" name="Environ. Microbiol.">
        <title>Genome analysis of Chitinivibrio alkaliphilus gen. nov., sp. nov., a novel extremely haloalkaliphilic anaerobic chitinolytic bacterium from the candidate phylum Termite Group 3.</title>
        <authorList>
            <person name="Sorokin D.Y."/>
            <person name="Gumerov V.M."/>
            <person name="Rakitin A.L."/>
            <person name="Beletsky A.V."/>
            <person name="Damste J.S."/>
            <person name="Muyzer G."/>
            <person name="Mardanov A.V."/>
            <person name="Ravin N.V."/>
        </authorList>
    </citation>
    <scope>NUCLEOTIDE SEQUENCE [LARGE SCALE GENOMIC DNA]</scope>
    <source>
        <strain evidence="2 3">ACht1</strain>
    </source>
</reference>
<keyword evidence="1" id="KW-1133">Transmembrane helix</keyword>